<dbReference type="OrthoDB" id="9759601at2"/>
<organism evidence="2 3">
    <name type="scientific">Paenibacillus sambharensis</name>
    <dbReference type="NCBI Taxonomy" id="1803190"/>
    <lineage>
        <taxon>Bacteria</taxon>
        <taxon>Bacillati</taxon>
        <taxon>Bacillota</taxon>
        <taxon>Bacilli</taxon>
        <taxon>Bacillales</taxon>
        <taxon>Paenibacillaceae</taxon>
        <taxon>Paenibacillus</taxon>
    </lineage>
</organism>
<dbReference type="EMBL" id="QKRB01000053">
    <property type="protein sequence ID" value="PZD94290.1"/>
    <property type="molecule type" value="Genomic_DNA"/>
</dbReference>
<dbReference type="InterPro" id="IPR003607">
    <property type="entry name" value="HD/PDEase_dom"/>
</dbReference>
<dbReference type="CDD" id="cd00077">
    <property type="entry name" value="HDc"/>
    <property type="match status" value="1"/>
</dbReference>
<name>A0A2W1L822_9BACL</name>
<dbReference type="SUPFAM" id="SSF109604">
    <property type="entry name" value="HD-domain/PDEase-like"/>
    <property type="match status" value="1"/>
</dbReference>
<dbReference type="Pfam" id="PF01966">
    <property type="entry name" value="HD"/>
    <property type="match status" value="1"/>
</dbReference>
<dbReference type="InterPro" id="IPR006674">
    <property type="entry name" value="HD_domain"/>
</dbReference>
<evidence type="ECO:0000313" key="3">
    <source>
        <dbReference type="Proteomes" id="UP000249522"/>
    </source>
</evidence>
<feature type="domain" description="HD" evidence="1">
    <location>
        <begin position="129"/>
        <end position="206"/>
    </location>
</feature>
<dbReference type="AlphaFoldDB" id="A0A2W1L822"/>
<protein>
    <recommendedName>
        <fullName evidence="1">HD domain-containing protein</fullName>
    </recommendedName>
</protein>
<accession>A0A2W1L822</accession>
<evidence type="ECO:0000313" key="2">
    <source>
        <dbReference type="EMBL" id="PZD94290.1"/>
    </source>
</evidence>
<gene>
    <name evidence="2" type="ORF">DNH61_17920</name>
</gene>
<sequence>MVHITDLSTVPPEQAAASRPVYGTIGQPIIEPGTVLSAALLEDMRRLGIRHAVITDEETRDVRFDELIESKLWMRYVLIMRKVYLNATSGDFAEFELFDAAMSIVEQARTRSMIVPLPTSSVPCALQPFAHVVNVAIWAAQIGVHIDLHASSLVDLTVGCLLHDIGKLLTEQQSEHAEAGYRFVKRQFPPSSDIPHIVLQHQNVPMAGLRRFTLDKPFVELTRICQMCNYLDHLSCEGEAMHYGALEVLMALHNTMFTGDELQALVQVAPKYMPGSTIKVHDGRTAVVVKLTERADRPMLRFSGTSTIVMPDGLSSMPASLVKP</sequence>
<keyword evidence="3" id="KW-1185">Reference proteome</keyword>
<reference evidence="2 3" key="1">
    <citation type="submission" date="2018-06" db="EMBL/GenBank/DDBJ databases">
        <title>Paenibacillus imtechensis sp. nov.</title>
        <authorList>
            <person name="Pinnaka A.K."/>
            <person name="Singh H."/>
            <person name="Kaur M."/>
        </authorList>
    </citation>
    <scope>NUCLEOTIDE SEQUENCE [LARGE SCALE GENOMIC DNA]</scope>
    <source>
        <strain evidence="2 3">SMB1</strain>
    </source>
</reference>
<comment type="caution">
    <text evidence="2">The sequence shown here is derived from an EMBL/GenBank/DDBJ whole genome shotgun (WGS) entry which is preliminary data.</text>
</comment>
<dbReference type="Proteomes" id="UP000249522">
    <property type="component" value="Unassembled WGS sequence"/>
</dbReference>
<proteinExistence type="predicted"/>
<dbReference type="Gene3D" id="1.10.3210.10">
    <property type="entry name" value="Hypothetical protein af1432"/>
    <property type="match status" value="1"/>
</dbReference>
<evidence type="ECO:0000259" key="1">
    <source>
        <dbReference type="Pfam" id="PF01966"/>
    </source>
</evidence>